<organism evidence="2 3">
    <name type="scientific">Candidatus Magnetaquiglobus chichijimensis</name>
    <dbReference type="NCBI Taxonomy" id="3141448"/>
    <lineage>
        <taxon>Bacteria</taxon>
        <taxon>Pseudomonadati</taxon>
        <taxon>Pseudomonadota</taxon>
        <taxon>Magnetococcia</taxon>
        <taxon>Magnetococcales</taxon>
        <taxon>Candidatus Magnetaquicoccaceae</taxon>
        <taxon>Candidatus Magnetaquiglobus</taxon>
    </lineage>
</organism>
<dbReference type="InterPro" id="IPR008508">
    <property type="entry name" value="Bax1"/>
</dbReference>
<proteinExistence type="predicted"/>
<dbReference type="Proteomes" id="UP001628193">
    <property type="component" value="Unassembled WGS sequence"/>
</dbReference>
<evidence type="ECO:0000313" key="3">
    <source>
        <dbReference type="Proteomes" id="UP001628193"/>
    </source>
</evidence>
<feature type="region of interest" description="Disordered" evidence="1">
    <location>
        <begin position="1"/>
        <end position="23"/>
    </location>
</feature>
<dbReference type="PANTHER" id="PTHR39640">
    <property type="entry name" value="VNG6129C"/>
    <property type="match status" value="1"/>
</dbReference>
<sequence>MQPGMLPSEPIGEDNPLDAGDSLSGLESDIRMLNRELLRFDQRQGRLTPRFVDAENQLLRDLARDLTAIYLSSEGQSRDEISEAVAPLINAARSPLIAKGLNKLLMDRCAFREAPEGMEERRLTIFRAAGRLLQSAGMSDLAAYRHAVADAVPHETTGLVSDPDQLAMGLHADHPDRQPLTGFEPIEPEGLLHRYNLALAQGPLFWANRLTVRIVEPDPGKRRRFFRHLKFLQLLARVTRDQGGADGFSLELDGPLSLFDVQRKYGLKLALLLPELCQLRQWRMEAALLLESRTLTFELSDANGLWAPEPRTGSYLPEEFGQFAEAFKEKISGWEMIPHPEIVALGGQEWVVPDFSFRHASGKVVHLELFHRWHARQLPARLERLDGPGRHPPLAIGVDRALSRQADLAPLLEASRWFEGHGFPFNQFPPVKRVAECLDGFLVPG</sequence>
<keyword evidence="3" id="KW-1185">Reference proteome</keyword>
<protein>
    <recommendedName>
        <fullName evidence="4">DUF790 family protein</fullName>
    </recommendedName>
</protein>
<evidence type="ECO:0000313" key="2">
    <source>
        <dbReference type="EMBL" id="GAB0058143.1"/>
    </source>
</evidence>
<evidence type="ECO:0008006" key="4">
    <source>
        <dbReference type="Google" id="ProtNLM"/>
    </source>
</evidence>
<dbReference type="EMBL" id="BAAFGK010000004">
    <property type="protein sequence ID" value="GAB0058143.1"/>
    <property type="molecule type" value="Genomic_DNA"/>
</dbReference>
<reference evidence="2 3" key="1">
    <citation type="submission" date="2024-09" db="EMBL/GenBank/DDBJ databases">
        <title>Draft genome sequence of Candidatus Magnetaquicoccaceae bacterium FCR-1.</title>
        <authorList>
            <person name="Shimoshige H."/>
            <person name="Shimamura S."/>
            <person name="Taoka A."/>
            <person name="Kobayashi H."/>
            <person name="Maekawa T."/>
        </authorList>
    </citation>
    <scope>NUCLEOTIDE SEQUENCE [LARGE SCALE GENOMIC DNA]</scope>
    <source>
        <strain evidence="2 3">FCR-1</strain>
    </source>
</reference>
<dbReference type="PANTHER" id="PTHR39640:SF1">
    <property type="entry name" value="DUF790 FAMILY PROTEIN"/>
    <property type="match status" value="1"/>
</dbReference>
<accession>A0ABQ0CB68</accession>
<gene>
    <name evidence="2" type="ORF">SIID45300_02487</name>
</gene>
<evidence type="ECO:0000256" key="1">
    <source>
        <dbReference type="SAM" id="MobiDB-lite"/>
    </source>
</evidence>
<name>A0ABQ0CB68_9PROT</name>
<dbReference type="RefSeq" id="WP_420905821.1">
    <property type="nucleotide sequence ID" value="NZ_BAAFGK010000004.1"/>
</dbReference>
<comment type="caution">
    <text evidence="2">The sequence shown here is derived from an EMBL/GenBank/DDBJ whole genome shotgun (WGS) entry which is preliminary data.</text>
</comment>
<dbReference type="Pfam" id="PF05626">
    <property type="entry name" value="DUF790"/>
    <property type="match status" value="1"/>
</dbReference>